<evidence type="ECO:0000313" key="1">
    <source>
        <dbReference type="EMBL" id="EEE17241.1"/>
    </source>
</evidence>
<evidence type="ECO:0000313" key="2">
    <source>
        <dbReference type="Proteomes" id="UP000004070"/>
    </source>
</evidence>
<organism evidence="1 2">
    <name type="scientific">Lancefieldella rimae (strain ATCC 49626 / DSM 7090 / CCUG 31168 / NBRC 15546 / VPI D140H-11A)</name>
    <name type="common">Atopobium rimae</name>
    <dbReference type="NCBI Taxonomy" id="553184"/>
    <lineage>
        <taxon>Bacteria</taxon>
        <taxon>Bacillati</taxon>
        <taxon>Actinomycetota</taxon>
        <taxon>Coriobacteriia</taxon>
        <taxon>Coriobacteriales</taxon>
        <taxon>Atopobiaceae</taxon>
        <taxon>Lancefieldella</taxon>
    </lineage>
</organism>
<dbReference type="AlphaFoldDB" id="B9CLM5"/>
<comment type="caution">
    <text evidence="1">The sequence shown here is derived from an EMBL/GenBank/DDBJ whole genome shotgun (WGS) entry which is preliminary data.</text>
</comment>
<sequence length="164" mass="18387">MLAKQEREEIAKRAQRVNGKKERDNPYFVLTGDLIPNNTPVDDDYKKMSLVINDLCDTSDMVELPLDKNGVPIRIGDTVLCHGAKRTVKAIKIYETMTRIVYEIPEKLISWSSPELVTHADPISDHESIARAIEDITHCLNDAAASLKLQDIAMELRKLGGSND</sequence>
<gene>
    <name evidence="1" type="ORF">ATORI0001_1201</name>
</gene>
<accession>B9CLM5</accession>
<dbReference type="GeneID" id="84904415"/>
<reference evidence="1 2" key="1">
    <citation type="submission" date="2009-01" db="EMBL/GenBank/DDBJ databases">
        <authorList>
            <person name="Madupu R."/>
            <person name="Sebastian Y."/>
            <person name="Durkin A.S."/>
            <person name="Torralba M."/>
            <person name="Methe B."/>
            <person name="Sutton G.G."/>
            <person name="Strausberg R.L."/>
            <person name="Nelson K.E."/>
        </authorList>
    </citation>
    <scope>NUCLEOTIDE SEQUENCE [LARGE SCALE GENOMIC DNA]</scope>
    <source>
        <strain evidence="1 2">ATCC 49626</strain>
    </source>
</reference>
<name>B9CLM5_LANR4</name>
<protein>
    <submittedName>
        <fullName evidence="1">Uncharacterized protein</fullName>
    </submittedName>
</protein>
<dbReference type="Proteomes" id="UP000004070">
    <property type="component" value="Unassembled WGS sequence"/>
</dbReference>
<dbReference type="EMBL" id="ACFE01000002">
    <property type="protein sequence ID" value="EEE17241.1"/>
    <property type="molecule type" value="Genomic_DNA"/>
</dbReference>
<proteinExistence type="predicted"/>
<dbReference type="RefSeq" id="WP_003148977.1">
    <property type="nucleotide sequence ID" value="NZ_ACFE01000002.1"/>
</dbReference>
<dbReference type="STRING" id="1383.IV60_GL000612"/>